<name>A0A1F6NH76_9BACT</name>
<dbReference type="Gene3D" id="3.40.390.10">
    <property type="entry name" value="Collagenase (Catalytic Domain)"/>
    <property type="match status" value="1"/>
</dbReference>
<dbReference type="Proteomes" id="UP000176300">
    <property type="component" value="Unassembled WGS sequence"/>
</dbReference>
<sequence length="209" mass="24406">MSYKKEIRIFWQVGVSRRQVDLVVSAVKLFLKHTEAEDKITVKIGEAIDLRFFKELNYFFWRGFLNGNRIMDYLSYGHQNCNPDFHAILLARSRFFMAVDGKKKMVNGLAEKGRAALVFIDQPGRLKNPYARKRITLTVIHELGHVFGLISEKRKEDVLLSFGRYRHCGRNCAMYPDTGIIDYLDLEKRIFCPECRLELKNFFSTGNEP</sequence>
<dbReference type="AlphaFoldDB" id="A0A1F6NH76"/>
<protein>
    <recommendedName>
        <fullName evidence="3">Archaemetzincin</fullName>
    </recommendedName>
</protein>
<reference evidence="1 2" key="1">
    <citation type="journal article" date="2016" name="Nat. Commun.">
        <title>Thousands of microbial genomes shed light on interconnected biogeochemical processes in an aquifer system.</title>
        <authorList>
            <person name="Anantharaman K."/>
            <person name="Brown C.T."/>
            <person name="Hug L.A."/>
            <person name="Sharon I."/>
            <person name="Castelle C.J."/>
            <person name="Probst A.J."/>
            <person name="Thomas B.C."/>
            <person name="Singh A."/>
            <person name="Wilkins M.J."/>
            <person name="Karaoz U."/>
            <person name="Brodie E.L."/>
            <person name="Williams K.H."/>
            <person name="Hubbard S.S."/>
            <person name="Banfield J.F."/>
        </authorList>
    </citation>
    <scope>NUCLEOTIDE SEQUENCE [LARGE SCALE GENOMIC DNA]</scope>
</reference>
<dbReference type="GO" id="GO:0008237">
    <property type="term" value="F:metallopeptidase activity"/>
    <property type="evidence" value="ECO:0007669"/>
    <property type="project" value="InterPro"/>
</dbReference>
<evidence type="ECO:0000313" key="2">
    <source>
        <dbReference type="Proteomes" id="UP000176300"/>
    </source>
</evidence>
<evidence type="ECO:0000313" key="1">
    <source>
        <dbReference type="EMBL" id="OGH83386.1"/>
    </source>
</evidence>
<comment type="caution">
    <text evidence="1">The sequence shown here is derived from an EMBL/GenBank/DDBJ whole genome shotgun (WGS) entry which is preliminary data.</text>
</comment>
<evidence type="ECO:0008006" key="3">
    <source>
        <dbReference type="Google" id="ProtNLM"/>
    </source>
</evidence>
<accession>A0A1F6NH76</accession>
<proteinExistence type="predicted"/>
<dbReference type="InterPro" id="IPR024079">
    <property type="entry name" value="MetalloPept_cat_dom_sf"/>
</dbReference>
<dbReference type="EMBL" id="MFQS01000014">
    <property type="protein sequence ID" value="OGH83386.1"/>
    <property type="molecule type" value="Genomic_DNA"/>
</dbReference>
<organism evidence="1 2">
    <name type="scientific">Candidatus Magasanikbacteria bacterium RIFOXYB1_FULL_40_15</name>
    <dbReference type="NCBI Taxonomy" id="1798697"/>
    <lineage>
        <taxon>Bacteria</taxon>
        <taxon>Candidatus Magasanikiibacteriota</taxon>
    </lineage>
</organism>
<dbReference type="SUPFAM" id="SSF55486">
    <property type="entry name" value="Metalloproteases ('zincins'), catalytic domain"/>
    <property type="match status" value="1"/>
</dbReference>
<gene>
    <name evidence="1" type="ORF">A2373_00240</name>
</gene>